<dbReference type="Proteomes" id="UP001390339">
    <property type="component" value="Unassembled WGS sequence"/>
</dbReference>
<name>A0ABR2JHM8_9PEZI</name>
<keyword evidence="2" id="KW-1185">Reference proteome</keyword>
<comment type="caution">
    <text evidence="1">The sequence shown here is derived from an EMBL/GenBank/DDBJ whole genome shotgun (WGS) entry which is preliminary data.</text>
</comment>
<organism evidence="1 2">
    <name type="scientific">Apiospora arundinis</name>
    <dbReference type="NCBI Taxonomy" id="335852"/>
    <lineage>
        <taxon>Eukaryota</taxon>
        <taxon>Fungi</taxon>
        <taxon>Dikarya</taxon>
        <taxon>Ascomycota</taxon>
        <taxon>Pezizomycotina</taxon>
        <taxon>Sordariomycetes</taxon>
        <taxon>Xylariomycetidae</taxon>
        <taxon>Amphisphaeriales</taxon>
        <taxon>Apiosporaceae</taxon>
        <taxon>Apiospora</taxon>
    </lineage>
</organism>
<proteinExistence type="predicted"/>
<sequence length="99" mass="11486">MPSIRSCPSYLTKEDGAAFWRLMSERPTALARWTKKEEKEKENTIINMTIIRHCWIRQCISVPAWQPWQTFFHFFSFLVQSAKNPGMAILAIAGLGGRR</sequence>
<accession>A0ABR2JHM8</accession>
<reference evidence="1 2" key="1">
    <citation type="journal article" date="2024" name="IMA Fungus">
        <title>Apiospora arundinis, a panoply of carbohydrate-active enzymes and secondary metabolites.</title>
        <authorList>
            <person name="Sorensen T."/>
            <person name="Petersen C."/>
            <person name="Muurmann A.T."/>
            <person name="Christiansen J.V."/>
            <person name="Brundto M.L."/>
            <person name="Overgaard C.K."/>
            <person name="Boysen A.T."/>
            <person name="Wollenberg R.D."/>
            <person name="Larsen T.O."/>
            <person name="Sorensen J.L."/>
            <person name="Nielsen K.L."/>
            <person name="Sondergaard T.E."/>
        </authorList>
    </citation>
    <scope>NUCLEOTIDE SEQUENCE [LARGE SCALE GENOMIC DNA]</scope>
    <source>
        <strain evidence="1 2">AAU 773</strain>
    </source>
</reference>
<evidence type="ECO:0000313" key="1">
    <source>
        <dbReference type="EMBL" id="KAK8877098.1"/>
    </source>
</evidence>
<dbReference type="EMBL" id="JAPCWZ010000002">
    <property type="protein sequence ID" value="KAK8877098.1"/>
    <property type="molecule type" value="Genomic_DNA"/>
</dbReference>
<gene>
    <name evidence="1" type="ORF">PGQ11_002044</name>
</gene>
<evidence type="ECO:0000313" key="2">
    <source>
        <dbReference type="Proteomes" id="UP001390339"/>
    </source>
</evidence>
<protein>
    <submittedName>
        <fullName evidence="1">Uncharacterized protein</fullName>
    </submittedName>
</protein>